<protein>
    <submittedName>
        <fullName evidence="1">Uncharacterized protein</fullName>
    </submittedName>
</protein>
<accession>A0A822V5A8</accession>
<dbReference type="EMBL" id="FCNL01000031">
    <property type="protein sequence ID" value="CVI21287.1"/>
    <property type="molecule type" value="Genomic_DNA"/>
</dbReference>
<evidence type="ECO:0000313" key="1">
    <source>
        <dbReference type="EMBL" id="CVI21287.1"/>
    </source>
</evidence>
<proteinExistence type="predicted"/>
<dbReference type="Proteomes" id="UP000192074">
    <property type="component" value="Unassembled WGS sequence"/>
</dbReference>
<reference evidence="1 2" key="1">
    <citation type="submission" date="2016-01" db="EMBL/GenBank/DDBJ databases">
        <authorList>
            <person name="Regsiter A."/>
            <person name="william w."/>
        </authorList>
    </citation>
    <scope>NUCLEOTIDE SEQUENCE [LARGE SCALE GENOMIC DNA]</scope>
    <source>
        <strain evidence="1 2">B6</strain>
    </source>
</reference>
<dbReference type="AlphaFoldDB" id="A0A822V5A8"/>
<name>A0A822V5A8_AGRTU</name>
<organism evidence="1 2">
    <name type="scientific">Agrobacterium tumefaciens str. B6</name>
    <dbReference type="NCBI Taxonomy" id="1183423"/>
    <lineage>
        <taxon>Bacteria</taxon>
        <taxon>Pseudomonadati</taxon>
        <taxon>Pseudomonadota</taxon>
        <taxon>Alphaproteobacteria</taxon>
        <taxon>Hyphomicrobiales</taxon>
        <taxon>Rhizobiaceae</taxon>
        <taxon>Rhizobium/Agrobacterium group</taxon>
        <taxon>Agrobacterium</taxon>
        <taxon>Agrobacterium tumefaciens complex</taxon>
    </lineage>
</organism>
<comment type="caution">
    <text evidence="1">The sequence shown here is derived from an EMBL/GenBank/DDBJ whole genome shotgun (WGS) entry which is preliminary data.</text>
</comment>
<gene>
    <name evidence="1" type="ORF">AGR4A_Lc130251</name>
</gene>
<sequence>MNDNTLRQNIIDALDFEPSIGAANVGVAVNADHLRIY</sequence>
<evidence type="ECO:0000313" key="2">
    <source>
        <dbReference type="Proteomes" id="UP000192074"/>
    </source>
</evidence>